<dbReference type="OrthoDB" id="680659at2"/>
<organism evidence="1 2">
    <name type="scientific">Chitinophaga barathri</name>
    <dbReference type="NCBI Taxonomy" id="1647451"/>
    <lineage>
        <taxon>Bacteria</taxon>
        <taxon>Pseudomonadati</taxon>
        <taxon>Bacteroidota</taxon>
        <taxon>Chitinophagia</taxon>
        <taxon>Chitinophagales</taxon>
        <taxon>Chitinophagaceae</taxon>
        <taxon>Chitinophaga</taxon>
    </lineage>
</organism>
<dbReference type="AlphaFoldDB" id="A0A3N4ML92"/>
<accession>A0A3N4ML92</accession>
<name>A0A3N4ML92_9BACT</name>
<comment type="caution">
    <text evidence="1">The sequence shown here is derived from an EMBL/GenBank/DDBJ whole genome shotgun (WGS) entry which is preliminary data.</text>
</comment>
<dbReference type="Proteomes" id="UP000279089">
    <property type="component" value="Unassembled WGS sequence"/>
</dbReference>
<proteinExistence type="predicted"/>
<dbReference type="RefSeq" id="WP_120516864.1">
    <property type="nucleotide sequence ID" value="NZ_QXZY01000007.1"/>
</dbReference>
<sequence>MVVALSAVALRVQASDLGGNLDNNEDKLGKKTEVKYRLTAMPKTNLSLDAGFKANGFLNNAFKLSSDNAVSVKSVMTYKKGNVTYILPYSVKAQTPAPQVDMQYHHLQVRLPFRKG</sequence>
<dbReference type="EMBL" id="RMBX01000006">
    <property type="protein sequence ID" value="RPD40830.1"/>
    <property type="molecule type" value="Genomic_DNA"/>
</dbReference>
<keyword evidence="2" id="KW-1185">Reference proteome</keyword>
<evidence type="ECO:0000313" key="2">
    <source>
        <dbReference type="Proteomes" id="UP000279089"/>
    </source>
</evidence>
<protein>
    <submittedName>
        <fullName evidence="1">Uncharacterized protein</fullName>
    </submittedName>
</protein>
<reference evidence="2" key="1">
    <citation type="submission" date="2018-11" db="EMBL/GenBank/DDBJ databases">
        <title>Chitinophaga lutea sp.nov., isolate from arsenic contaminated soil.</title>
        <authorList>
            <person name="Zong Y."/>
        </authorList>
    </citation>
    <scope>NUCLEOTIDE SEQUENCE [LARGE SCALE GENOMIC DNA]</scope>
    <source>
        <strain evidence="2">YLT18</strain>
    </source>
</reference>
<gene>
    <name evidence="1" type="ORF">EG028_12430</name>
</gene>
<evidence type="ECO:0000313" key="1">
    <source>
        <dbReference type="EMBL" id="RPD40830.1"/>
    </source>
</evidence>